<reference evidence="1 2" key="1">
    <citation type="submission" date="2018-10" db="EMBL/GenBank/DDBJ databases">
        <title>Isolation of pseudouridimycin from Streptomyces albus DSM 40763.</title>
        <authorList>
            <person name="Rosenqvist P."/>
            <person name="Metsae-Ketelae M."/>
            <person name="Virta P."/>
        </authorList>
    </citation>
    <scope>NUCLEOTIDE SEQUENCE [LARGE SCALE GENOMIC DNA]</scope>
    <source>
        <strain evidence="1 2">DSM 40763</strain>
    </source>
</reference>
<dbReference type="EMBL" id="RCIY01000120">
    <property type="protein sequence ID" value="TGG74743.1"/>
    <property type="molecule type" value="Genomic_DNA"/>
</dbReference>
<comment type="caution">
    <text evidence="1">The sequence shown here is derived from an EMBL/GenBank/DDBJ whole genome shotgun (WGS) entry which is preliminary data.</text>
</comment>
<protein>
    <submittedName>
        <fullName evidence="1">Uncharacterized protein</fullName>
    </submittedName>
</protein>
<dbReference type="RefSeq" id="WP_016467147.1">
    <property type="nucleotide sequence ID" value="NZ_BBQG01000010.1"/>
</dbReference>
<evidence type="ECO:0000313" key="2">
    <source>
        <dbReference type="Proteomes" id="UP000298111"/>
    </source>
</evidence>
<sequence length="111" mass="11935">MSSHDGKIVKDDGTIQALLDQLAENVSTAQQAEAYQRITEFADRSLSLLPGSDAMDNAKALKEKFAGVSQELAKALEDFIEGLNHASAVVKTASELADRSEDAALEMVRNL</sequence>
<accession>A0A6C1BY53</accession>
<organism evidence="1 2">
    <name type="scientific">Streptomyces albus</name>
    <dbReference type="NCBI Taxonomy" id="1888"/>
    <lineage>
        <taxon>Bacteria</taxon>
        <taxon>Bacillati</taxon>
        <taxon>Actinomycetota</taxon>
        <taxon>Actinomycetes</taxon>
        <taxon>Kitasatosporales</taxon>
        <taxon>Streptomycetaceae</taxon>
        <taxon>Streptomyces</taxon>
    </lineage>
</organism>
<proteinExistence type="predicted"/>
<dbReference type="GeneID" id="75185510"/>
<dbReference type="Proteomes" id="UP000298111">
    <property type="component" value="Unassembled WGS sequence"/>
</dbReference>
<dbReference type="AlphaFoldDB" id="A0A6C1BY53"/>
<gene>
    <name evidence="1" type="ORF">D8771_34715</name>
</gene>
<name>A0A6C1BY53_9ACTN</name>
<evidence type="ECO:0000313" key="1">
    <source>
        <dbReference type="EMBL" id="TGG74743.1"/>
    </source>
</evidence>